<accession>A0A679GCC8</accession>
<gene>
    <name evidence="1" type="ORF">PtoMrB4_23530</name>
</gene>
<evidence type="ECO:0000313" key="1">
    <source>
        <dbReference type="EMBL" id="BCA28376.1"/>
    </source>
</evidence>
<proteinExistence type="predicted"/>
<dbReference type="Proteomes" id="UP000501237">
    <property type="component" value="Chromosome"/>
</dbReference>
<evidence type="ECO:0000313" key="2">
    <source>
        <dbReference type="Proteomes" id="UP000501237"/>
    </source>
</evidence>
<dbReference type="AlphaFoldDB" id="A0A679GCC8"/>
<protein>
    <submittedName>
        <fullName evidence="1">Uncharacterized protein</fullName>
    </submittedName>
</protein>
<dbReference type="KEGG" id="poj:PtoMrB4_23530"/>
<sequence length="168" mass="18119">MLAGIPIASASGRADTGYSTEGGWTDVRLSGGKLYRMTHWSKESIRLSGSGWMGPGFAAVDFSQPQELWLADPKSMAGRTAADRVFTLTSDVRPDFPPIGLALVGRDWERTGVSLAGRVATLDPLPGATAYRVHWLPRYLVFCSPPEEAITGTAGGGQFDWQFTAREV</sequence>
<organism evidence="1 2">
    <name type="scientific">Metapseudomonas otitidis</name>
    <dbReference type="NCBI Taxonomy" id="319939"/>
    <lineage>
        <taxon>Bacteria</taxon>
        <taxon>Pseudomonadati</taxon>
        <taxon>Pseudomonadota</taxon>
        <taxon>Gammaproteobacteria</taxon>
        <taxon>Pseudomonadales</taxon>
        <taxon>Pseudomonadaceae</taxon>
        <taxon>Metapseudomonas</taxon>
    </lineage>
</organism>
<reference evidence="1 2" key="1">
    <citation type="journal article" date="2020" name="Microbiol. Resour. Announc.">
        <title>Complete genome sequence of Pseudomonas otitidis strain MrB4, isolated from Lake Biwa in Japan.</title>
        <authorList>
            <person name="Miyazaki K."/>
            <person name="Hase E."/>
            <person name="Maruya T."/>
        </authorList>
    </citation>
    <scope>NUCLEOTIDE SEQUENCE [LARGE SCALE GENOMIC DNA]</scope>
    <source>
        <strain evidence="1 2">MrB4</strain>
    </source>
</reference>
<name>A0A679GCC8_9GAMM</name>
<dbReference type="EMBL" id="AP022642">
    <property type="protein sequence ID" value="BCA28376.1"/>
    <property type="molecule type" value="Genomic_DNA"/>
</dbReference>